<proteinExistence type="predicted"/>
<sequence>MLFDKQHAKQIPTTCTAPITAEIPPTIAAFVRIHFWTAEMQPVSWNEGVAILAQPAWKCVQQESGTARQSLALFTPQHSSSRCVSSQASATPRDLL</sequence>
<accession>A0A1I7SG18</accession>
<name>A0A1I7SG18_BURXY</name>
<evidence type="ECO:0000313" key="3">
    <source>
        <dbReference type="WBParaSite" id="BXY_1198200.1"/>
    </source>
</evidence>
<organism evidence="2 3">
    <name type="scientific">Bursaphelenchus xylophilus</name>
    <name type="common">Pinewood nematode worm</name>
    <name type="synonym">Aphelenchoides xylophilus</name>
    <dbReference type="NCBI Taxonomy" id="6326"/>
    <lineage>
        <taxon>Eukaryota</taxon>
        <taxon>Metazoa</taxon>
        <taxon>Ecdysozoa</taxon>
        <taxon>Nematoda</taxon>
        <taxon>Chromadorea</taxon>
        <taxon>Rhabditida</taxon>
        <taxon>Tylenchina</taxon>
        <taxon>Tylenchomorpha</taxon>
        <taxon>Aphelenchoidea</taxon>
        <taxon>Aphelenchoididae</taxon>
        <taxon>Bursaphelenchus</taxon>
    </lineage>
</organism>
<dbReference type="Proteomes" id="UP000095284">
    <property type="component" value="Unplaced"/>
</dbReference>
<feature type="region of interest" description="Disordered" evidence="1">
    <location>
        <begin position="77"/>
        <end position="96"/>
    </location>
</feature>
<dbReference type="AlphaFoldDB" id="A0A1I7SG18"/>
<feature type="compositionally biased region" description="Low complexity" evidence="1">
    <location>
        <begin position="79"/>
        <end position="89"/>
    </location>
</feature>
<evidence type="ECO:0000313" key="2">
    <source>
        <dbReference type="Proteomes" id="UP000095284"/>
    </source>
</evidence>
<reference evidence="3" key="1">
    <citation type="submission" date="2016-11" db="UniProtKB">
        <authorList>
            <consortium name="WormBaseParasite"/>
        </authorList>
    </citation>
    <scope>IDENTIFICATION</scope>
</reference>
<evidence type="ECO:0000256" key="1">
    <source>
        <dbReference type="SAM" id="MobiDB-lite"/>
    </source>
</evidence>
<protein>
    <submittedName>
        <fullName evidence="3">Uncharacterized protein</fullName>
    </submittedName>
</protein>
<dbReference type="WBParaSite" id="BXY_1198200.1">
    <property type="protein sequence ID" value="BXY_1198200.1"/>
    <property type="gene ID" value="BXY_1198200"/>
</dbReference>